<keyword evidence="1" id="KW-0548">Nucleotidyltransferase</keyword>
<keyword evidence="1" id="KW-0808">Transferase</keyword>
<dbReference type="AlphaFoldDB" id="A0A8X6FSN7"/>
<dbReference type="Proteomes" id="UP000887116">
    <property type="component" value="Unassembled WGS sequence"/>
</dbReference>
<protein>
    <submittedName>
        <fullName evidence="1">Putative reverse transcriptase</fullName>
    </submittedName>
</protein>
<dbReference type="GO" id="GO:0003964">
    <property type="term" value="F:RNA-directed DNA polymerase activity"/>
    <property type="evidence" value="ECO:0007669"/>
    <property type="project" value="UniProtKB-KW"/>
</dbReference>
<keyword evidence="2" id="KW-1185">Reference proteome</keyword>
<gene>
    <name evidence="1" type="ORF">TNCT_143521</name>
</gene>
<name>A0A8X6FSN7_TRICU</name>
<evidence type="ECO:0000313" key="1">
    <source>
        <dbReference type="EMBL" id="GFQ87743.1"/>
    </source>
</evidence>
<dbReference type="InterPro" id="IPR012337">
    <property type="entry name" value="RNaseH-like_sf"/>
</dbReference>
<keyword evidence="1" id="KW-0695">RNA-directed DNA polymerase</keyword>
<proteinExistence type="predicted"/>
<dbReference type="SUPFAM" id="SSF53098">
    <property type="entry name" value="Ribonuclease H-like"/>
    <property type="match status" value="1"/>
</dbReference>
<organism evidence="1 2">
    <name type="scientific">Trichonephila clavata</name>
    <name type="common">Joro spider</name>
    <name type="synonym">Nephila clavata</name>
    <dbReference type="NCBI Taxonomy" id="2740835"/>
    <lineage>
        <taxon>Eukaryota</taxon>
        <taxon>Metazoa</taxon>
        <taxon>Ecdysozoa</taxon>
        <taxon>Arthropoda</taxon>
        <taxon>Chelicerata</taxon>
        <taxon>Arachnida</taxon>
        <taxon>Araneae</taxon>
        <taxon>Araneomorphae</taxon>
        <taxon>Entelegynae</taxon>
        <taxon>Araneoidea</taxon>
        <taxon>Nephilidae</taxon>
        <taxon>Trichonephila</taxon>
    </lineage>
</organism>
<comment type="caution">
    <text evidence="1">The sequence shown here is derived from an EMBL/GenBank/DDBJ whole genome shotgun (WGS) entry which is preliminary data.</text>
</comment>
<dbReference type="GO" id="GO:0003676">
    <property type="term" value="F:nucleic acid binding"/>
    <property type="evidence" value="ECO:0007669"/>
    <property type="project" value="InterPro"/>
</dbReference>
<dbReference type="EMBL" id="BMAO01013301">
    <property type="protein sequence ID" value="GFQ87743.1"/>
    <property type="molecule type" value="Genomic_DNA"/>
</dbReference>
<reference evidence="1" key="1">
    <citation type="submission" date="2020-07" db="EMBL/GenBank/DDBJ databases">
        <title>Multicomponent nature underlies the extraordinary mechanical properties of spider dragline silk.</title>
        <authorList>
            <person name="Kono N."/>
            <person name="Nakamura H."/>
            <person name="Mori M."/>
            <person name="Yoshida Y."/>
            <person name="Ohtoshi R."/>
            <person name="Malay A.D."/>
            <person name="Moran D.A.P."/>
            <person name="Tomita M."/>
            <person name="Numata K."/>
            <person name="Arakawa K."/>
        </authorList>
    </citation>
    <scope>NUCLEOTIDE SEQUENCE</scope>
</reference>
<dbReference type="InterPro" id="IPR036397">
    <property type="entry name" value="RNaseH_sf"/>
</dbReference>
<dbReference type="Gene3D" id="3.30.420.10">
    <property type="entry name" value="Ribonuclease H-like superfamily/Ribonuclease H"/>
    <property type="match status" value="1"/>
</dbReference>
<sequence>MRHDDFWRNYNPAERRLKSQPTFLQVTKELSTDFDIPSSNRQSLLETRELFRHLSPACYNLDLVQPVNKRSCIDTELRMAALVTIDKRFPETHWLHVYTDGSAAGANHNACVGVYSRYFSLSRAVGANCTNYDGEVAAVHMALTEVGKREDGNIAIFILTGCYFGSLLSSAFKKQACSRLPMHDKFSNK</sequence>
<evidence type="ECO:0000313" key="2">
    <source>
        <dbReference type="Proteomes" id="UP000887116"/>
    </source>
</evidence>
<accession>A0A8X6FSN7</accession>
<dbReference type="OrthoDB" id="6433748at2759"/>